<organism evidence="2 3">
    <name type="scientific">Cladophialophora chaetospira</name>
    <dbReference type="NCBI Taxonomy" id="386627"/>
    <lineage>
        <taxon>Eukaryota</taxon>
        <taxon>Fungi</taxon>
        <taxon>Dikarya</taxon>
        <taxon>Ascomycota</taxon>
        <taxon>Pezizomycotina</taxon>
        <taxon>Eurotiomycetes</taxon>
        <taxon>Chaetothyriomycetidae</taxon>
        <taxon>Chaetothyriales</taxon>
        <taxon>Herpotrichiellaceae</taxon>
        <taxon>Cladophialophora</taxon>
    </lineage>
</organism>
<dbReference type="EMBL" id="JAPDRK010000027">
    <property type="protein sequence ID" value="KAJ9602337.1"/>
    <property type="molecule type" value="Genomic_DNA"/>
</dbReference>
<proteinExistence type="predicted"/>
<keyword evidence="3" id="KW-1185">Reference proteome</keyword>
<evidence type="ECO:0000313" key="3">
    <source>
        <dbReference type="Proteomes" id="UP001172673"/>
    </source>
</evidence>
<dbReference type="Proteomes" id="UP001172673">
    <property type="component" value="Unassembled WGS sequence"/>
</dbReference>
<dbReference type="AlphaFoldDB" id="A0AA38WWD3"/>
<gene>
    <name evidence="2" type="ORF">H2200_013192</name>
</gene>
<accession>A0AA38WWD3</accession>
<feature type="region of interest" description="Disordered" evidence="1">
    <location>
        <begin position="22"/>
        <end position="42"/>
    </location>
</feature>
<reference evidence="2" key="1">
    <citation type="submission" date="2022-10" db="EMBL/GenBank/DDBJ databases">
        <title>Culturing micro-colonial fungi from biological soil crusts in the Mojave desert and describing Neophaeococcomyces mojavensis, and introducing the new genera and species Taxawa tesnikishii.</title>
        <authorList>
            <person name="Kurbessoian T."/>
            <person name="Stajich J.E."/>
        </authorList>
    </citation>
    <scope>NUCLEOTIDE SEQUENCE</scope>
    <source>
        <strain evidence="2">TK_41</strain>
    </source>
</reference>
<evidence type="ECO:0000256" key="1">
    <source>
        <dbReference type="SAM" id="MobiDB-lite"/>
    </source>
</evidence>
<comment type="caution">
    <text evidence="2">The sequence shown here is derived from an EMBL/GenBank/DDBJ whole genome shotgun (WGS) entry which is preliminary data.</text>
</comment>
<protein>
    <submittedName>
        <fullName evidence="2">Uncharacterized protein</fullName>
    </submittedName>
</protein>
<evidence type="ECO:0000313" key="2">
    <source>
        <dbReference type="EMBL" id="KAJ9602337.1"/>
    </source>
</evidence>
<name>A0AA38WWD3_9EURO</name>
<sequence length="198" mass="21918">MKIPVFTITLDDEGIPFPHLSLRSPGHGPEHLRRPSQPPGGHPKRDFVYLTFDIVPPLKGTFCGQVWNGAIKLDHKHKTSLSTGCKEIYDYIYPATGKTHTDIEWVWICPISYHDTAIPAPPKDPKNSHPTKFTLVGTVCDPYTFSKDAGNAMAMLNVTDNTHKPPFNVGNIQVQVGCTHPGNKQDFSTLSINSLVCM</sequence>